<dbReference type="AlphaFoldDB" id="A0A922EDY9"/>
<dbReference type="EMBL" id="CM031832">
    <property type="protein sequence ID" value="KAG6701230.1"/>
    <property type="molecule type" value="Genomic_DNA"/>
</dbReference>
<dbReference type="PANTHER" id="PTHR22748">
    <property type="entry name" value="AP ENDONUCLEASE"/>
    <property type="match status" value="1"/>
</dbReference>
<feature type="binding site" evidence="4">
    <location>
        <position position="9"/>
    </location>
    <ligand>
        <name>Mg(2+)</name>
        <dbReference type="ChEBI" id="CHEBI:18420"/>
        <label>1</label>
    </ligand>
</feature>
<feature type="binding site" evidence="4">
    <location>
        <position position="38"/>
    </location>
    <ligand>
        <name>Mg(2+)</name>
        <dbReference type="ChEBI" id="CHEBI:18420"/>
        <label>1</label>
    </ligand>
</feature>
<evidence type="ECO:0000256" key="1">
    <source>
        <dbReference type="ARBA" id="ARBA00022723"/>
    </source>
</evidence>
<protein>
    <recommendedName>
        <fullName evidence="5">Endonuclease/exonuclease/phosphatase domain-containing protein</fullName>
    </recommendedName>
</protein>
<evidence type="ECO:0000259" key="5">
    <source>
        <dbReference type="Pfam" id="PF03372"/>
    </source>
</evidence>
<evidence type="ECO:0000256" key="4">
    <source>
        <dbReference type="PIRSR" id="PIRSR604808-2"/>
    </source>
</evidence>
<sequence length="72" mass="8473">MKPKILLWNVRGLNDYNKQLRIRSLLRSWKVNVVCFQETKLRVVDRRLIRSLWGCSYVGCSYLASNSTLSII</sequence>
<organism evidence="6 7">
    <name type="scientific">Carya illinoinensis</name>
    <name type="common">Pecan</name>
    <dbReference type="NCBI Taxonomy" id="32201"/>
    <lineage>
        <taxon>Eukaryota</taxon>
        <taxon>Viridiplantae</taxon>
        <taxon>Streptophyta</taxon>
        <taxon>Embryophyta</taxon>
        <taxon>Tracheophyta</taxon>
        <taxon>Spermatophyta</taxon>
        <taxon>Magnoliopsida</taxon>
        <taxon>eudicotyledons</taxon>
        <taxon>Gunneridae</taxon>
        <taxon>Pentapetalae</taxon>
        <taxon>rosids</taxon>
        <taxon>fabids</taxon>
        <taxon>Fagales</taxon>
        <taxon>Juglandaceae</taxon>
        <taxon>Carya</taxon>
    </lineage>
</organism>
<reference evidence="6" key="1">
    <citation type="submission" date="2021-01" db="EMBL/GenBank/DDBJ databases">
        <authorList>
            <person name="Lovell J.T."/>
            <person name="Bentley N."/>
            <person name="Bhattarai G."/>
            <person name="Jenkins J.W."/>
            <person name="Sreedasyam A."/>
            <person name="Alarcon Y."/>
            <person name="Bock C."/>
            <person name="Boston L."/>
            <person name="Carlson J."/>
            <person name="Cervantes K."/>
            <person name="Clermont K."/>
            <person name="Krom N."/>
            <person name="Kubenka K."/>
            <person name="Mamidi S."/>
            <person name="Mattison C."/>
            <person name="Monteros M."/>
            <person name="Pisani C."/>
            <person name="Plott C."/>
            <person name="Rajasekar S."/>
            <person name="Rhein H.S."/>
            <person name="Rohla C."/>
            <person name="Song M."/>
            <person name="Hilaire R.S."/>
            <person name="Shu S."/>
            <person name="Wells L."/>
            <person name="Wang X."/>
            <person name="Webber J."/>
            <person name="Heerema R.J."/>
            <person name="Klein P."/>
            <person name="Conner P."/>
            <person name="Grauke L."/>
            <person name="Grimwood J."/>
            <person name="Schmutz J."/>
            <person name="Randall J.J."/>
        </authorList>
    </citation>
    <scope>NUCLEOTIDE SEQUENCE</scope>
    <source>
        <tissue evidence="6">Leaf</tissue>
    </source>
</reference>
<gene>
    <name evidence="6" type="ORF">I3842_08G155900</name>
</gene>
<evidence type="ECO:0000256" key="3">
    <source>
        <dbReference type="ARBA" id="ARBA00022842"/>
    </source>
</evidence>
<dbReference type="InterPro" id="IPR004808">
    <property type="entry name" value="AP_endonuc_1"/>
</dbReference>
<evidence type="ECO:0000256" key="2">
    <source>
        <dbReference type="ARBA" id="ARBA00022801"/>
    </source>
</evidence>
<keyword evidence="2" id="KW-0378">Hydrolase</keyword>
<dbReference type="GO" id="GO:0046872">
    <property type="term" value="F:metal ion binding"/>
    <property type="evidence" value="ECO:0007669"/>
    <property type="project" value="UniProtKB-KW"/>
</dbReference>
<dbReference type="Proteomes" id="UP000811246">
    <property type="component" value="Chromosome 8"/>
</dbReference>
<feature type="domain" description="Endonuclease/exonuclease/phosphatase" evidence="5">
    <location>
        <begin position="7"/>
        <end position="56"/>
    </location>
</feature>
<dbReference type="GO" id="GO:0008311">
    <property type="term" value="F:double-stranded DNA 3'-5' DNA exonuclease activity"/>
    <property type="evidence" value="ECO:0007669"/>
    <property type="project" value="TreeGrafter"/>
</dbReference>
<comment type="caution">
    <text evidence="6">The sequence shown here is derived from an EMBL/GenBank/DDBJ whole genome shotgun (WGS) entry which is preliminary data.</text>
</comment>
<evidence type="ECO:0000313" key="6">
    <source>
        <dbReference type="EMBL" id="KAG6701230.1"/>
    </source>
</evidence>
<dbReference type="Pfam" id="PF03372">
    <property type="entry name" value="Exo_endo_phos"/>
    <property type="match status" value="1"/>
</dbReference>
<keyword evidence="3 4" id="KW-0460">Magnesium</keyword>
<proteinExistence type="predicted"/>
<accession>A0A922EDY9</accession>
<keyword evidence="1 4" id="KW-0479">Metal-binding</keyword>
<comment type="cofactor">
    <cofactor evidence="4">
        <name>Mg(2+)</name>
        <dbReference type="ChEBI" id="CHEBI:18420"/>
    </cofactor>
    <cofactor evidence="4">
        <name>Mn(2+)</name>
        <dbReference type="ChEBI" id="CHEBI:29035"/>
    </cofactor>
    <text evidence="4">Probably binds two magnesium or manganese ions per subunit.</text>
</comment>
<keyword evidence="4" id="KW-0464">Manganese</keyword>
<dbReference type="GO" id="GO:0005634">
    <property type="term" value="C:nucleus"/>
    <property type="evidence" value="ECO:0007669"/>
    <property type="project" value="TreeGrafter"/>
</dbReference>
<dbReference type="GO" id="GO:0003906">
    <property type="term" value="F:DNA-(apurinic or apyrimidinic site) endonuclease activity"/>
    <property type="evidence" value="ECO:0007669"/>
    <property type="project" value="TreeGrafter"/>
</dbReference>
<evidence type="ECO:0000313" key="7">
    <source>
        <dbReference type="Proteomes" id="UP000811246"/>
    </source>
</evidence>
<dbReference type="GO" id="GO:0006284">
    <property type="term" value="P:base-excision repair"/>
    <property type="evidence" value="ECO:0007669"/>
    <property type="project" value="TreeGrafter"/>
</dbReference>
<dbReference type="InterPro" id="IPR005135">
    <property type="entry name" value="Endo/exonuclease/phosphatase"/>
</dbReference>
<dbReference type="PANTHER" id="PTHR22748:SF19">
    <property type="entry name" value="ENDONUCLEASE_EXONUCLEASE_PHOSPHATASE DOMAIN-CONTAINING PROTEIN"/>
    <property type="match status" value="1"/>
</dbReference>
<name>A0A922EDY9_CARIL</name>
<dbReference type="GO" id="GO:0008081">
    <property type="term" value="F:phosphoric diester hydrolase activity"/>
    <property type="evidence" value="ECO:0007669"/>
    <property type="project" value="TreeGrafter"/>
</dbReference>